<evidence type="ECO:0000259" key="6">
    <source>
        <dbReference type="PROSITE" id="PS50893"/>
    </source>
</evidence>
<evidence type="ECO:0000256" key="3">
    <source>
        <dbReference type="ARBA" id="ARBA00022840"/>
    </source>
</evidence>
<organism evidence="7 8">
    <name type="scientific">Dyadobacter linearis</name>
    <dbReference type="NCBI Taxonomy" id="2823330"/>
    <lineage>
        <taxon>Bacteria</taxon>
        <taxon>Pseudomonadati</taxon>
        <taxon>Bacteroidota</taxon>
        <taxon>Cytophagia</taxon>
        <taxon>Cytophagales</taxon>
        <taxon>Spirosomataceae</taxon>
        <taxon>Dyadobacter</taxon>
    </lineage>
</organism>
<dbReference type="GO" id="GO:0005524">
    <property type="term" value="F:ATP binding"/>
    <property type="evidence" value="ECO:0007669"/>
    <property type="project" value="UniProtKB-KW"/>
</dbReference>
<dbReference type="SUPFAM" id="SSF52540">
    <property type="entry name" value="P-loop containing nucleoside triphosphate hydrolases"/>
    <property type="match status" value="1"/>
</dbReference>
<protein>
    <submittedName>
        <fullName evidence="7">Vitamin B12 import ATP-binding protein BtuD</fullName>
    </submittedName>
</protein>
<dbReference type="Proteomes" id="UP000679725">
    <property type="component" value="Unassembled WGS sequence"/>
</dbReference>
<comment type="function">
    <text evidence="5">Part of the ABC transporter complex HmuTUV involved in hemin import. Responsible for energy coupling to the transport system.</text>
</comment>
<keyword evidence="2" id="KW-0547">Nucleotide-binding</keyword>
<proteinExistence type="predicted"/>
<dbReference type="PANTHER" id="PTHR42794:SF1">
    <property type="entry name" value="HEMIN IMPORT ATP-BINDING PROTEIN HMUV"/>
    <property type="match status" value="1"/>
</dbReference>
<keyword evidence="8" id="KW-1185">Reference proteome</keyword>
<dbReference type="EMBL" id="CAJRAU010000008">
    <property type="protein sequence ID" value="CAG5073212.1"/>
    <property type="molecule type" value="Genomic_DNA"/>
</dbReference>
<evidence type="ECO:0000313" key="7">
    <source>
        <dbReference type="EMBL" id="CAG5073212.1"/>
    </source>
</evidence>
<dbReference type="RefSeq" id="WP_215235982.1">
    <property type="nucleotide sequence ID" value="NZ_CAJRAU010000008.1"/>
</dbReference>
<reference evidence="7 8" key="1">
    <citation type="submission" date="2021-04" db="EMBL/GenBank/DDBJ databases">
        <authorList>
            <person name="Rodrigo-Torres L."/>
            <person name="Arahal R. D."/>
            <person name="Lucena T."/>
        </authorList>
    </citation>
    <scope>NUCLEOTIDE SEQUENCE [LARGE SCALE GENOMIC DNA]</scope>
    <source>
        <strain evidence="7 8">CECT 9623</strain>
    </source>
</reference>
<evidence type="ECO:0000256" key="5">
    <source>
        <dbReference type="ARBA" id="ARBA00037066"/>
    </source>
</evidence>
<keyword evidence="4" id="KW-1278">Translocase</keyword>
<dbReference type="InterPro" id="IPR003593">
    <property type="entry name" value="AAA+_ATPase"/>
</dbReference>
<dbReference type="PANTHER" id="PTHR42794">
    <property type="entry name" value="HEMIN IMPORT ATP-BINDING PROTEIN HMUV"/>
    <property type="match status" value="1"/>
</dbReference>
<evidence type="ECO:0000256" key="1">
    <source>
        <dbReference type="ARBA" id="ARBA00022448"/>
    </source>
</evidence>
<comment type="caution">
    <text evidence="7">The sequence shown here is derived from an EMBL/GenBank/DDBJ whole genome shotgun (WGS) entry which is preliminary data.</text>
</comment>
<dbReference type="InterPro" id="IPR027417">
    <property type="entry name" value="P-loop_NTPase"/>
</dbReference>
<dbReference type="PROSITE" id="PS50893">
    <property type="entry name" value="ABC_TRANSPORTER_2"/>
    <property type="match status" value="1"/>
</dbReference>
<keyword evidence="1" id="KW-0813">Transport</keyword>
<keyword evidence="3 7" id="KW-0067">ATP-binding</keyword>
<evidence type="ECO:0000313" key="8">
    <source>
        <dbReference type="Proteomes" id="UP000679725"/>
    </source>
</evidence>
<gene>
    <name evidence="7" type="primary">btuD_8</name>
    <name evidence="7" type="ORF">DYBT9623_04715</name>
</gene>
<dbReference type="Gene3D" id="3.40.50.300">
    <property type="entry name" value="P-loop containing nucleotide triphosphate hydrolases"/>
    <property type="match status" value="1"/>
</dbReference>
<dbReference type="CDD" id="cd03214">
    <property type="entry name" value="ABC_Iron-Siderophores_B12_Hemin"/>
    <property type="match status" value="1"/>
</dbReference>
<feature type="domain" description="ABC transporter" evidence="6">
    <location>
        <begin position="8"/>
        <end position="248"/>
    </location>
</feature>
<evidence type="ECO:0000256" key="4">
    <source>
        <dbReference type="ARBA" id="ARBA00022967"/>
    </source>
</evidence>
<evidence type="ECO:0000256" key="2">
    <source>
        <dbReference type="ARBA" id="ARBA00022741"/>
    </source>
</evidence>
<accession>A0ABN7RHG2</accession>
<dbReference type="InterPro" id="IPR003439">
    <property type="entry name" value="ABC_transporter-like_ATP-bd"/>
</dbReference>
<dbReference type="SMART" id="SM00382">
    <property type="entry name" value="AAA"/>
    <property type="match status" value="1"/>
</dbReference>
<name>A0ABN7RHG2_9BACT</name>
<sequence length="343" mass="37945">MKGLQPVLETTGLSIGYRSKKVEKVIATQLDLNLYAGQLVCLLGANGSGKSTLMRTLAGLQPALSGEVMLDNQPLTALKPQGLATKLSLVLTERLETGNLTAAEVIALGRTPYTGWLGKLSEKDQEKVNEAIAFTGTDQLLDRHMNQLSDGERQKVMLARALAQDTGVIMLDEPTAHLDLPSRIELMKLLHYLADETQKAILLSTHELDLALQTADQLWLMEPGKPLVTGVPEDLILNGSFESAFNKNGILFDALSGGFVIERQAQSYLIDLSGNEKQVLWTKKAFQRQGIRIEKGERARFKINALKDQLGANIWEVIFENRLIKLHSIAELLHFIKLNNEKK</sequence>
<dbReference type="Pfam" id="PF00005">
    <property type="entry name" value="ABC_tran"/>
    <property type="match status" value="1"/>
</dbReference>